<comment type="caution">
    <text evidence="5">The sequence shown here is derived from an EMBL/GenBank/DDBJ whole genome shotgun (WGS) entry which is preliminary data.</text>
</comment>
<dbReference type="Gene3D" id="1.10.260.40">
    <property type="entry name" value="lambda repressor-like DNA-binding domains"/>
    <property type="match status" value="1"/>
</dbReference>
<dbReference type="InterPro" id="IPR046335">
    <property type="entry name" value="LacI/GalR-like_sensor"/>
</dbReference>
<protein>
    <submittedName>
        <fullName evidence="5">LacI family DNA-binding transcriptional regulator</fullName>
    </submittedName>
</protein>
<dbReference type="InterPro" id="IPR010982">
    <property type="entry name" value="Lambda_DNA-bd_dom_sf"/>
</dbReference>
<dbReference type="Proteomes" id="UP001230685">
    <property type="component" value="Unassembled WGS sequence"/>
</dbReference>
<dbReference type="PANTHER" id="PTHR30146:SF153">
    <property type="entry name" value="LACTOSE OPERON REPRESSOR"/>
    <property type="match status" value="1"/>
</dbReference>
<keyword evidence="3" id="KW-0804">Transcription</keyword>
<dbReference type="CDD" id="cd01392">
    <property type="entry name" value="HTH_LacI"/>
    <property type="match status" value="1"/>
</dbReference>
<gene>
    <name evidence="5" type="ORF">Q5H91_05815</name>
</gene>
<dbReference type="Pfam" id="PF00356">
    <property type="entry name" value="LacI"/>
    <property type="match status" value="1"/>
</dbReference>
<dbReference type="CDD" id="cd01545">
    <property type="entry name" value="PBP1_SalR"/>
    <property type="match status" value="1"/>
</dbReference>
<proteinExistence type="predicted"/>
<dbReference type="Pfam" id="PF13377">
    <property type="entry name" value="Peripla_BP_3"/>
    <property type="match status" value="1"/>
</dbReference>
<dbReference type="PANTHER" id="PTHR30146">
    <property type="entry name" value="LACI-RELATED TRANSCRIPTIONAL REPRESSOR"/>
    <property type="match status" value="1"/>
</dbReference>
<evidence type="ECO:0000256" key="1">
    <source>
        <dbReference type="ARBA" id="ARBA00023015"/>
    </source>
</evidence>
<keyword evidence="6" id="KW-1185">Reference proteome</keyword>
<accession>A0ABT9EIJ0</accession>
<evidence type="ECO:0000313" key="5">
    <source>
        <dbReference type="EMBL" id="MDP1026719.1"/>
    </source>
</evidence>
<feature type="domain" description="HTH lacI-type" evidence="4">
    <location>
        <begin position="19"/>
        <end position="73"/>
    </location>
</feature>
<evidence type="ECO:0000256" key="3">
    <source>
        <dbReference type="ARBA" id="ARBA00023163"/>
    </source>
</evidence>
<evidence type="ECO:0000259" key="4">
    <source>
        <dbReference type="PROSITE" id="PS50932"/>
    </source>
</evidence>
<evidence type="ECO:0000256" key="2">
    <source>
        <dbReference type="ARBA" id="ARBA00023125"/>
    </source>
</evidence>
<dbReference type="SUPFAM" id="SSF47413">
    <property type="entry name" value="lambda repressor-like DNA-binding domains"/>
    <property type="match status" value="1"/>
</dbReference>
<dbReference type="SUPFAM" id="SSF53822">
    <property type="entry name" value="Periplasmic binding protein-like I"/>
    <property type="match status" value="1"/>
</dbReference>
<name>A0ABT9EIJ0_9SPHN</name>
<dbReference type="RefSeq" id="WP_305172269.1">
    <property type="nucleotide sequence ID" value="NZ_JAUUDS010000001.1"/>
</dbReference>
<keyword evidence="1" id="KW-0805">Transcription regulation</keyword>
<dbReference type="PROSITE" id="PS50932">
    <property type="entry name" value="HTH_LACI_2"/>
    <property type="match status" value="1"/>
</dbReference>
<dbReference type="PRINTS" id="PR00036">
    <property type="entry name" value="HTHLACI"/>
</dbReference>
<reference evidence="5 6" key="1">
    <citation type="submission" date="2023-07" db="EMBL/GenBank/DDBJ databases">
        <authorList>
            <person name="Kim M.K."/>
        </authorList>
    </citation>
    <scope>NUCLEOTIDE SEQUENCE [LARGE SCALE GENOMIC DNA]</scope>
    <source>
        <strain evidence="5 6">KR1UV-12</strain>
    </source>
</reference>
<organism evidence="5 6">
    <name type="scientific">Sphingomonas aurea</name>
    <dbReference type="NCBI Taxonomy" id="3063994"/>
    <lineage>
        <taxon>Bacteria</taxon>
        <taxon>Pseudomonadati</taxon>
        <taxon>Pseudomonadota</taxon>
        <taxon>Alphaproteobacteria</taxon>
        <taxon>Sphingomonadales</taxon>
        <taxon>Sphingomonadaceae</taxon>
        <taxon>Sphingomonas</taxon>
    </lineage>
</organism>
<dbReference type="GO" id="GO:0003677">
    <property type="term" value="F:DNA binding"/>
    <property type="evidence" value="ECO:0007669"/>
    <property type="project" value="UniProtKB-KW"/>
</dbReference>
<dbReference type="PROSITE" id="PS00356">
    <property type="entry name" value="HTH_LACI_1"/>
    <property type="match status" value="1"/>
</dbReference>
<keyword evidence="2 5" id="KW-0238">DNA-binding</keyword>
<dbReference type="InterPro" id="IPR028082">
    <property type="entry name" value="Peripla_BP_I"/>
</dbReference>
<dbReference type="InterPro" id="IPR000843">
    <property type="entry name" value="HTH_LacI"/>
</dbReference>
<dbReference type="Gene3D" id="3.40.50.2300">
    <property type="match status" value="2"/>
</dbReference>
<evidence type="ECO:0000313" key="6">
    <source>
        <dbReference type="Proteomes" id="UP001230685"/>
    </source>
</evidence>
<dbReference type="SMART" id="SM00354">
    <property type="entry name" value="HTH_LACI"/>
    <property type="match status" value="1"/>
</dbReference>
<dbReference type="EMBL" id="JAUUDS010000001">
    <property type="protein sequence ID" value="MDP1026719.1"/>
    <property type="molecule type" value="Genomic_DNA"/>
</dbReference>
<sequence>MASSPRKVRTPHGRQGGAPTIADVAALAGVSTMTVSRVINAENNVRASTRDTVNAAIAQLNYAPNPAARSLAGASQLRLALLYSNPSAAYLSEFLVGSLDQAGRSDIQLVVQKCEVGDEARTVAERLVGSGIDGIILPPPLCDARDVLDILIAARIPTVVVATGCPPPEAAAISIDDRAAAQAMTRHLAELGHVRIGFITGNPNLTASGERLEGYRAALVEAGLTFDELLVSGGLFTYRSGLDAADELLDREDPPSAIFASNDDMAAAVVAVAHRRGLDVPGDLTVCGFDDSAIATTIWPELTTIHQPIADMSRASVELLAAMLRARRSGGDTGTRGIRHLTLDYTLIRRQSDAAPRRRPSARRR</sequence>